<evidence type="ECO:0000313" key="4">
    <source>
        <dbReference type="EMBL" id="VEN56319.1"/>
    </source>
</evidence>
<evidence type="ECO:0000256" key="1">
    <source>
        <dbReference type="SAM" id="MobiDB-lite"/>
    </source>
</evidence>
<dbReference type="Pfam" id="PF07679">
    <property type="entry name" value="I-set"/>
    <property type="match status" value="1"/>
</dbReference>
<organism evidence="4 5">
    <name type="scientific">Callosobruchus maculatus</name>
    <name type="common">Southern cowpea weevil</name>
    <name type="synonym">Pulse bruchid</name>
    <dbReference type="NCBI Taxonomy" id="64391"/>
    <lineage>
        <taxon>Eukaryota</taxon>
        <taxon>Metazoa</taxon>
        <taxon>Ecdysozoa</taxon>
        <taxon>Arthropoda</taxon>
        <taxon>Hexapoda</taxon>
        <taxon>Insecta</taxon>
        <taxon>Pterygota</taxon>
        <taxon>Neoptera</taxon>
        <taxon>Endopterygota</taxon>
        <taxon>Coleoptera</taxon>
        <taxon>Polyphaga</taxon>
        <taxon>Cucujiformia</taxon>
        <taxon>Chrysomeloidea</taxon>
        <taxon>Chrysomelidae</taxon>
        <taxon>Bruchinae</taxon>
        <taxon>Bruchini</taxon>
        <taxon>Callosobruchus</taxon>
    </lineage>
</organism>
<dbReference type="InterPro" id="IPR013098">
    <property type="entry name" value="Ig_I-set"/>
</dbReference>
<evidence type="ECO:0000259" key="3">
    <source>
        <dbReference type="PROSITE" id="PS50835"/>
    </source>
</evidence>
<feature type="region of interest" description="Disordered" evidence="1">
    <location>
        <begin position="35"/>
        <end position="83"/>
    </location>
</feature>
<protein>
    <recommendedName>
        <fullName evidence="3">Ig-like domain-containing protein</fullName>
    </recommendedName>
</protein>
<dbReference type="PROSITE" id="PS50835">
    <property type="entry name" value="IG_LIKE"/>
    <property type="match status" value="1"/>
</dbReference>
<dbReference type="InterPro" id="IPR036179">
    <property type="entry name" value="Ig-like_dom_sf"/>
</dbReference>
<dbReference type="Gene3D" id="2.60.40.10">
    <property type="entry name" value="Immunoglobulins"/>
    <property type="match status" value="1"/>
</dbReference>
<feature type="domain" description="Ig-like" evidence="3">
    <location>
        <begin position="82"/>
        <end position="176"/>
    </location>
</feature>
<sequence>MEVKLVVLVFCFCGIVSEGYSRKVKSKPENIEDTYGELVDEPSRPAQLEESGVQNDDFEDYWNNTPDEPEDTSGGAGGQDTPVRIISKPMDAVARIGDTVTLPCEVDNPDGVSIWLKDVDSILYQSHVKLTGKTNIVEYPNNTLEVRIASDDDFGQYDCKIIQAKSNSDFISHTISKETPPVILELKTRENRTVVSIFFS</sequence>
<dbReference type="SUPFAM" id="SSF48726">
    <property type="entry name" value="Immunoglobulin"/>
    <property type="match status" value="1"/>
</dbReference>
<keyword evidence="5" id="KW-1185">Reference proteome</keyword>
<feature type="non-terminal residue" evidence="4">
    <location>
        <position position="200"/>
    </location>
</feature>
<dbReference type="Proteomes" id="UP000410492">
    <property type="component" value="Unassembled WGS sequence"/>
</dbReference>
<name>A0A653D803_CALMS</name>
<gene>
    <name evidence="4" type="ORF">CALMAC_LOCUS15241</name>
</gene>
<dbReference type="AlphaFoldDB" id="A0A653D803"/>
<dbReference type="EMBL" id="CAACVG010010661">
    <property type="protein sequence ID" value="VEN56319.1"/>
    <property type="molecule type" value="Genomic_DNA"/>
</dbReference>
<dbReference type="InterPro" id="IPR007110">
    <property type="entry name" value="Ig-like_dom"/>
</dbReference>
<evidence type="ECO:0000256" key="2">
    <source>
        <dbReference type="SAM" id="SignalP"/>
    </source>
</evidence>
<dbReference type="InterPro" id="IPR013783">
    <property type="entry name" value="Ig-like_fold"/>
</dbReference>
<evidence type="ECO:0000313" key="5">
    <source>
        <dbReference type="Proteomes" id="UP000410492"/>
    </source>
</evidence>
<feature type="chain" id="PRO_5024814067" description="Ig-like domain-containing protein" evidence="2">
    <location>
        <begin position="22"/>
        <end position="200"/>
    </location>
</feature>
<reference evidence="4 5" key="1">
    <citation type="submission" date="2019-01" db="EMBL/GenBank/DDBJ databases">
        <authorList>
            <person name="Sayadi A."/>
        </authorList>
    </citation>
    <scope>NUCLEOTIDE SEQUENCE [LARGE SCALE GENOMIC DNA]</scope>
</reference>
<accession>A0A653D803</accession>
<dbReference type="OrthoDB" id="6159398at2759"/>
<feature type="signal peptide" evidence="2">
    <location>
        <begin position="1"/>
        <end position="21"/>
    </location>
</feature>
<keyword evidence="2" id="KW-0732">Signal</keyword>
<proteinExistence type="predicted"/>